<evidence type="ECO:0000256" key="1">
    <source>
        <dbReference type="ARBA" id="ARBA00006068"/>
    </source>
</evidence>
<organism evidence="3 4">
    <name type="scientific">Actinoplanes regularis</name>
    <dbReference type="NCBI Taxonomy" id="52697"/>
    <lineage>
        <taxon>Bacteria</taxon>
        <taxon>Bacillati</taxon>
        <taxon>Actinomycetota</taxon>
        <taxon>Actinomycetes</taxon>
        <taxon>Micromonosporales</taxon>
        <taxon>Micromonosporaceae</taxon>
        <taxon>Actinoplanes</taxon>
    </lineage>
</organism>
<sequence>MSNQSREKRRKSPLWAKIVLTLGVVLMVVGGSTFAVAKVAESKVKDAIPDHQLVVDPTATAEKHVDIKGAKNILLASLDTRPSWSKTHKASHTDSIILLHITADHKRAYMLSIPRDLLVDIPKYDNGKYKNNEHQDKINAAFTFGSLGLDGDAAITHGMTLLTKTIKQKFGITPDAMAVVNYDGFKDILAQIKKVCMYVDENVTSIHVGRTKSGKPAVPFTTTAAGTNPRPNYVDGEKVIPNTYKIGNRCFNPIEALDFARQRDFLKPLNDGDYGRQRHQQQLLKAIMKTTVSQGLNSPAKLPGLLTAVGKAMTVFQEGIPLTDWAFGMKGLNPDNIITLKTNAGKFHAVESAPGVGSAEGLDADSVAMFEAAKKDALESFVLTHPDFVPKG</sequence>
<dbReference type="InterPro" id="IPR050922">
    <property type="entry name" value="LytR/CpsA/Psr_CW_biosynth"/>
</dbReference>
<dbReference type="PANTHER" id="PTHR33392">
    <property type="entry name" value="POLYISOPRENYL-TEICHOIC ACID--PEPTIDOGLYCAN TEICHOIC ACID TRANSFERASE TAGU"/>
    <property type="match status" value="1"/>
</dbReference>
<accession>A0A239K6X1</accession>
<name>A0A239K6X1_9ACTN</name>
<dbReference type="Proteomes" id="UP000198415">
    <property type="component" value="Unassembled WGS sequence"/>
</dbReference>
<comment type="similarity">
    <text evidence="1">Belongs to the LytR/CpsA/Psr (LCP) family.</text>
</comment>
<dbReference type="Gene3D" id="3.40.630.190">
    <property type="entry name" value="LCP protein"/>
    <property type="match status" value="1"/>
</dbReference>
<feature type="domain" description="Cell envelope-related transcriptional attenuator" evidence="2">
    <location>
        <begin position="92"/>
        <end position="291"/>
    </location>
</feature>
<keyword evidence="4" id="KW-1185">Reference proteome</keyword>
<evidence type="ECO:0000313" key="4">
    <source>
        <dbReference type="Proteomes" id="UP000198415"/>
    </source>
</evidence>
<dbReference type="RefSeq" id="WP_239138931.1">
    <property type="nucleotide sequence ID" value="NZ_BOMU01000136.1"/>
</dbReference>
<dbReference type="PANTHER" id="PTHR33392:SF6">
    <property type="entry name" value="POLYISOPRENYL-TEICHOIC ACID--PEPTIDOGLYCAN TEICHOIC ACID TRANSFERASE TAGU"/>
    <property type="match status" value="1"/>
</dbReference>
<reference evidence="3 4" key="1">
    <citation type="submission" date="2017-06" db="EMBL/GenBank/DDBJ databases">
        <authorList>
            <person name="Kim H.J."/>
            <person name="Triplett B.A."/>
        </authorList>
    </citation>
    <scope>NUCLEOTIDE SEQUENCE [LARGE SCALE GENOMIC DNA]</scope>
    <source>
        <strain evidence="3 4">DSM 43151</strain>
    </source>
</reference>
<proteinExistence type="inferred from homology"/>
<dbReference type="InterPro" id="IPR004474">
    <property type="entry name" value="LytR_CpsA_psr"/>
</dbReference>
<dbReference type="Pfam" id="PF03816">
    <property type="entry name" value="LytR_cpsA_psr"/>
    <property type="match status" value="1"/>
</dbReference>
<dbReference type="EMBL" id="FZNR01000043">
    <property type="protein sequence ID" value="SNT13710.1"/>
    <property type="molecule type" value="Genomic_DNA"/>
</dbReference>
<evidence type="ECO:0000259" key="2">
    <source>
        <dbReference type="Pfam" id="PF03816"/>
    </source>
</evidence>
<evidence type="ECO:0000313" key="3">
    <source>
        <dbReference type="EMBL" id="SNT13710.1"/>
    </source>
</evidence>
<protein>
    <submittedName>
        <fullName evidence="3">Transcriptional attenuator, LytR family</fullName>
    </submittedName>
</protein>
<dbReference type="AlphaFoldDB" id="A0A239K6X1"/>
<gene>
    <name evidence="3" type="ORF">SAMN06264365_14327</name>
</gene>